<protein>
    <submittedName>
        <fullName evidence="1">Uncharacterized protein</fullName>
    </submittedName>
</protein>
<gene>
    <name evidence="1" type="ORF">VFH_II270200</name>
</gene>
<dbReference type="Proteomes" id="UP001157006">
    <property type="component" value="Chromosome 2"/>
</dbReference>
<dbReference type="EMBL" id="OX451737">
    <property type="protein sequence ID" value="CAI8601389.1"/>
    <property type="molecule type" value="Genomic_DNA"/>
</dbReference>
<organism evidence="1 2">
    <name type="scientific">Vicia faba</name>
    <name type="common">Broad bean</name>
    <name type="synonym">Faba vulgaris</name>
    <dbReference type="NCBI Taxonomy" id="3906"/>
    <lineage>
        <taxon>Eukaryota</taxon>
        <taxon>Viridiplantae</taxon>
        <taxon>Streptophyta</taxon>
        <taxon>Embryophyta</taxon>
        <taxon>Tracheophyta</taxon>
        <taxon>Spermatophyta</taxon>
        <taxon>Magnoliopsida</taxon>
        <taxon>eudicotyledons</taxon>
        <taxon>Gunneridae</taxon>
        <taxon>Pentapetalae</taxon>
        <taxon>rosids</taxon>
        <taxon>fabids</taxon>
        <taxon>Fabales</taxon>
        <taxon>Fabaceae</taxon>
        <taxon>Papilionoideae</taxon>
        <taxon>50 kb inversion clade</taxon>
        <taxon>NPAAA clade</taxon>
        <taxon>Hologalegina</taxon>
        <taxon>IRL clade</taxon>
        <taxon>Fabeae</taxon>
        <taxon>Vicia</taxon>
    </lineage>
</organism>
<evidence type="ECO:0000313" key="1">
    <source>
        <dbReference type="EMBL" id="CAI8601389.1"/>
    </source>
</evidence>
<evidence type="ECO:0000313" key="2">
    <source>
        <dbReference type="Proteomes" id="UP001157006"/>
    </source>
</evidence>
<reference evidence="1 2" key="1">
    <citation type="submission" date="2023-01" db="EMBL/GenBank/DDBJ databases">
        <authorList>
            <person name="Kreplak J."/>
        </authorList>
    </citation>
    <scope>NUCLEOTIDE SEQUENCE [LARGE SCALE GENOMIC DNA]</scope>
</reference>
<sequence>MSLSSGRVLPKRRFCFSCATLDLRKTGAACKGLSPAMCRECTPEGSDPISVAEELDLCKPEAWTIKSKIKYRPGAAAEDWTGTREGQKLDIFCGSYLRSSFTNLLCRVKSAPFFSVAERRSLPPAFKNYDDEVRGAAGTMDPLTPNRVAFPGLAGLACARSRPVALPKPIIISVPRPHCWKGSASKPYVELPPHTAPLGMEVGPAQACAVKVVVHESKSRAGKELWLMRGIRCRHRIGAKAYVALKL</sequence>
<keyword evidence="2" id="KW-1185">Reference proteome</keyword>
<proteinExistence type="predicted"/>
<dbReference type="AlphaFoldDB" id="A0AAV0ZWL2"/>
<name>A0AAV0ZWL2_VICFA</name>
<accession>A0AAV0ZWL2</accession>